<organism evidence="10 11">
    <name type="scientific">Paramuricea clavata</name>
    <name type="common">Red gorgonian</name>
    <name type="synonym">Violescent sea-whip</name>
    <dbReference type="NCBI Taxonomy" id="317549"/>
    <lineage>
        <taxon>Eukaryota</taxon>
        <taxon>Metazoa</taxon>
        <taxon>Cnidaria</taxon>
        <taxon>Anthozoa</taxon>
        <taxon>Octocorallia</taxon>
        <taxon>Malacalcyonacea</taxon>
        <taxon>Plexauridae</taxon>
        <taxon>Paramuricea</taxon>
    </lineage>
</organism>
<dbReference type="GO" id="GO:0016887">
    <property type="term" value="F:ATP hydrolysis activity"/>
    <property type="evidence" value="ECO:0007669"/>
    <property type="project" value="InterPro"/>
</dbReference>
<dbReference type="FunFam" id="1.20.1060.20:FF:000001">
    <property type="entry name" value="Structural maintenance of chromosomes 1A"/>
    <property type="match status" value="1"/>
</dbReference>
<dbReference type="InterPro" id="IPR027417">
    <property type="entry name" value="P-loop_NTPase"/>
</dbReference>
<proteinExistence type="predicted"/>
<dbReference type="SUPFAM" id="SSF75553">
    <property type="entry name" value="Smc hinge domain"/>
    <property type="match status" value="1"/>
</dbReference>
<dbReference type="EMBL" id="CACRXK020001502">
    <property type="protein sequence ID" value="CAB3989520.1"/>
    <property type="molecule type" value="Genomic_DNA"/>
</dbReference>
<dbReference type="Gene3D" id="3.40.50.300">
    <property type="entry name" value="P-loop containing nucleotide triphosphate hydrolases"/>
    <property type="match status" value="1"/>
</dbReference>
<feature type="compositionally biased region" description="Polar residues" evidence="8">
    <location>
        <begin position="807"/>
        <end position="816"/>
    </location>
</feature>
<dbReference type="SMART" id="SM00968">
    <property type="entry name" value="SMC_hinge"/>
    <property type="match status" value="1"/>
</dbReference>
<keyword evidence="4 7" id="KW-0175">Coiled coil</keyword>
<evidence type="ECO:0000256" key="3">
    <source>
        <dbReference type="ARBA" id="ARBA00022776"/>
    </source>
</evidence>
<comment type="subcellular location">
    <subcellularLocation>
        <location evidence="1">Nucleus</location>
    </subcellularLocation>
</comment>
<dbReference type="PANTHER" id="PTHR18937">
    <property type="entry name" value="STRUCTURAL MAINTENANCE OF CHROMOSOMES SMC FAMILY MEMBER"/>
    <property type="match status" value="1"/>
</dbReference>
<feature type="region of interest" description="Disordered" evidence="8">
    <location>
        <begin position="662"/>
        <end position="687"/>
    </location>
</feature>
<evidence type="ECO:0000256" key="9">
    <source>
        <dbReference type="SAM" id="SignalP"/>
    </source>
</evidence>
<evidence type="ECO:0000313" key="11">
    <source>
        <dbReference type="Proteomes" id="UP001152795"/>
    </source>
</evidence>
<dbReference type="PANTHER" id="PTHR18937:SF12">
    <property type="entry name" value="STRUCTURAL MAINTENANCE OF CHROMOSOMES PROTEIN"/>
    <property type="match status" value="1"/>
</dbReference>
<dbReference type="GO" id="GO:0008278">
    <property type="term" value="C:cohesin complex"/>
    <property type="evidence" value="ECO:0007669"/>
    <property type="project" value="TreeGrafter"/>
</dbReference>
<accession>A0A6S7GYL3</accession>
<evidence type="ECO:0000256" key="5">
    <source>
        <dbReference type="ARBA" id="ARBA00023242"/>
    </source>
</evidence>
<dbReference type="GO" id="GO:0005524">
    <property type="term" value="F:ATP binding"/>
    <property type="evidence" value="ECO:0007669"/>
    <property type="project" value="InterPro"/>
</dbReference>
<keyword evidence="11" id="KW-1185">Reference proteome</keyword>
<dbReference type="InterPro" id="IPR024704">
    <property type="entry name" value="SMC"/>
</dbReference>
<reference evidence="10" key="1">
    <citation type="submission" date="2020-04" db="EMBL/GenBank/DDBJ databases">
        <authorList>
            <person name="Alioto T."/>
            <person name="Alioto T."/>
            <person name="Gomez Garrido J."/>
        </authorList>
    </citation>
    <scope>NUCLEOTIDE SEQUENCE</scope>
    <source>
        <strain evidence="10">A484AB</strain>
    </source>
</reference>
<evidence type="ECO:0000256" key="6">
    <source>
        <dbReference type="ARBA" id="ARBA00023306"/>
    </source>
</evidence>
<keyword evidence="9" id="KW-0732">Signal</keyword>
<dbReference type="OrthoDB" id="413649at2759"/>
<evidence type="ECO:0000256" key="1">
    <source>
        <dbReference type="ARBA" id="ARBA00004123"/>
    </source>
</evidence>
<keyword evidence="5" id="KW-0539">Nucleus</keyword>
<keyword evidence="6" id="KW-0131">Cell cycle</keyword>
<gene>
    <name evidence="10" type="ORF">PACLA_8A013883</name>
</gene>
<dbReference type="Proteomes" id="UP001152795">
    <property type="component" value="Unassembled WGS sequence"/>
</dbReference>
<dbReference type="PIRSF" id="PIRSF005719">
    <property type="entry name" value="SMC"/>
    <property type="match status" value="1"/>
</dbReference>
<keyword evidence="3" id="KW-0498">Mitosis</keyword>
<evidence type="ECO:0000256" key="8">
    <source>
        <dbReference type="SAM" id="MobiDB-lite"/>
    </source>
</evidence>
<name>A0A6S7GYL3_PARCT</name>
<sequence length="1086" mass="126279">MHSFNIYIFFVFSTKLCRSGELASDYEKRKVEMQQAEEDTTFNYQKKKGIVAERKEAKVEKDEAEKYQKLVKEYNDSKLEAHLFKLYHNKKDIKDLNESLDDKNNILRTLLEKRARVDNELKNKKKEQGETSRQHALLERKIKDKENELGEMRPKYIKAKENTAHVTKRLETKKKSLTKAQNVRKKHKEEIEHLKEELTEVRNRAQQYEEEIAEESQGEDMELMASQLEEYNSLRERVGIQTSRLREELNKINRDQKSEEEDLEQSRQQQTDLTAEENRLNDEIHQLAERKQKLLDYIRTNEERLRIDEGEAQKLEQQISDAERKYKELNDKADGYQSQINESKVDKNENQRFQRKQELLDSLKRLFPGVYGCLIDLCEPVHKKYNIAITKVLGKNMDAVVVDTERTGKECIQYVKSKNGDPITFLPLDTIQVKAIDERLRQIGGAAKLVMDVIRCEQAQVKRALLFACGNALVCDNVEEARKLAYSGQERKKTISLDGTMFQKSGVISGGASDLSSKAKRWDEKNVEAMKKKRNDCLAQLKELAADRRKRPTLDNLKSQIEGLRTRLQYTQREVESNENRQRDLKTQITLGTQNVQSLKPNIKKLEKSLADRQKSITATQERINNVEDEVFEDFCQSIGVDNIRQYEEKQLKTQQERAQRRLEFSNQESKLKSQLEYEQGRDTKAPVRKLQKDIEADENNIVKLKEAEKRELEDINKETDALSKFRLEQQAMKSQLDEKELQVKEVRKVLNNQVKEVGHKQKEITSIEAEMEQKRSERHGTLKSCKLDNIPLPFKRGSMDDIELSGSGSSQTETTDSMETDQDVSEGTRALVKELDNIQLDYHSLRRDLKNIEGASEVRNMETEIFNKLNKLETTLQRIQAPNMKSREKFEGATNRLQETSELCDRSRERSRKSKMEFDSVRRKRYERFMEAFEHVANRIDENYKELSNYSSAQAFLSPENAEEPYLEGINYSCVAPGKRFRPMDNLSGGEKTVAALALLFSIRSCQPAPFFVLDEIDAALDNTNINNVSSYIEKQTKTNFQCIVISLKEEFYSRAQALIGITCEPDQECTVSRVFSLDLTKYSD</sequence>
<dbReference type="Gene3D" id="1.20.1060.20">
    <property type="match status" value="1"/>
</dbReference>
<feature type="region of interest" description="Disordered" evidence="8">
    <location>
        <begin position="252"/>
        <end position="279"/>
    </location>
</feature>
<feature type="chain" id="PRO_5043927127" evidence="9">
    <location>
        <begin position="20"/>
        <end position="1086"/>
    </location>
</feature>
<dbReference type="Gene3D" id="1.20.5.300">
    <property type="match status" value="1"/>
</dbReference>
<feature type="region of interest" description="Disordered" evidence="8">
    <location>
        <begin position="797"/>
        <end position="827"/>
    </location>
</feature>
<dbReference type="Pfam" id="PF02463">
    <property type="entry name" value="SMC_N"/>
    <property type="match status" value="1"/>
</dbReference>
<evidence type="ECO:0000313" key="10">
    <source>
        <dbReference type="EMBL" id="CAB3989520.1"/>
    </source>
</evidence>
<dbReference type="InterPro" id="IPR036277">
    <property type="entry name" value="SMC_hinge_sf"/>
</dbReference>
<comment type="caution">
    <text evidence="10">The sequence shown here is derived from an EMBL/GenBank/DDBJ whole genome shotgun (WGS) entry which is preliminary data.</text>
</comment>
<dbReference type="GO" id="GO:0005634">
    <property type="term" value="C:nucleus"/>
    <property type="evidence" value="ECO:0007669"/>
    <property type="project" value="UniProtKB-SubCell"/>
</dbReference>
<feature type="coiled-coil region" evidence="7">
    <location>
        <begin position="50"/>
        <end position="218"/>
    </location>
</feature>
<dbReference type="AlphaFoldDB" id="A0A6S7GYL3"/>
<evidence type="ECO:0000256" key="7">
    <source>
        <dbReference type="SAM" id="Coils"/>
    </source>
</evidence>
<dbReference type="SUPFAM" id="SSF52540">
    <property type="entry name" value="P-loop containing nucleoside triphosphate hydrolases"/>
    <property type="match status" value="1"/>
</dbReference>
<dbReference type="InterPro" id="IPR010935">
    <property type="entry name" value="SMC_hinge"/>
</dbReference>
<dbReference type="Gene3D" id="3.30.70.1620">
    <property type="match status" value="1"/>
</dbReference>
<dbReference type="Pfam" id="PF06470">
    <property type="entry name" value="SMC_hinge"/>
    <property type="match status" value="1"/>
</dbReference>
<keyword evidence="2" id="KW-0132">Cell division</keyword>
<dbReference type="GO" id="GO:0051301">
    <property type="term" value="P:cell division"/>
    <property type="evidence" value="ECO:0007669"/>
    <property type="project" value="UniProtKB-KW"/>
</dbReference>
<dbReference type="InterPro" id="IPR003395">
    <property type="entry name" value="RecF/RecN/SMC_N"/>
</dbReference>
<dbReference type="GO" id="GO:0007062">
    <property type="term" value="P:sister chromatid cohesion"/>
    <property type="evidence" value="ECO:0007669"/>
    <property type="project" value="TreeGrafter"/>
</dbReference>
<evidence type="ECO:0000256" key="4">
    <source>
        <dbReference type="ARBA" id="ARBA00023054"/>
    </source>
</evidence>
<dbReference type="GO" id="GO:0003677">
    <property type="term" value="F:DNA binding"/>
    <property type="evidence" value="ECO:0007669"/>
    <property type="project" value="TreeGrafter"/>
</dbReference>
<evidence type="ECO:0000256" key="2">
    <source>
        <dbReference type="ARBA" id="ARBA00022618"/>
    </source>
</evidence>
<protein>
    <submittedName>
        <fullName evidence="10">Structural maintenance of chromosomes 1A-like</fullName>
    </submittedName>
</protein>
<feature type="signal peptide" evidence="9">
    <location>
        <begin position="1"/>
        <end position="19"/>
    </location>
</feature>